<evidence type="ECO:0000313" key="2">
    <source>
        <dbReference type="EMBL" id="API82906.1"/>
    </source>
</evidence>
<keyword evidence="1" id="KW-1133">Transmembrane helix</keyword>
<keyword evidence="1" id="KW-0812">Transmembrane</keyword>
<geneLocation type="plasmid" evidence="2">
    <name>pTy031_01</name>
</geneLocation>
<name>A0A1L4BLT7_SALTI</name>
<organism evidence="2">
    <name type="scientific">Salmonella typhi</name>
    <dbReference type="NCBI Taxonomy" id="90370"/>
    <lineage>
        <taxon>Bacteria</taxon>
        <taxon>Pseudomonadati</taxon>
        <taxon>Pseudomonadota</taxon>
        <taxon>Gammaproteobacteria</taxon>
        <taxon>Enterobacterales</taxon>
        <taxon>Enterobacteriaceae</taxon>
        <taxon>Salmonella</taxon>
    </lineage>
</organism>
<dbReference type="AlphaFoldDB" id="A0A1L4BLT7"/>
<dbReference type="RefSeq" id="WP_050189078.1">
    <property type="nucleotide sequence ID" value="NZ_KX833210.1"/>
</dbReference>
<keyword evidence="1" id="KW-0472">Membrane</keyword>
<evidence type="ECO:0000256" key="1">
    <source>
        <dbReference type="SAM" id="Phobius"/>
    </source>
</evidence>
<feature type="transmembrane region" description="Helical" evidence="1">
    <location>
        <begin position="43"/>
        <end position="64"/>
    </location>
</feature>
<protein>
    <submittedName>
        <fullName evidence="2">Uncharacterized protein</fullName>
    </submittedName>
</protein>
<feature type="transmembrane region" description="Helical" evidence="1">
    <location>
        <begin position="12"/>
        <end position="31"/>
    </location>
</feature>
<keyword evidence="2" id="KW-0614">Plasmid</keyword>
<dbReference type="EMBL" id="KX833210">
    <property type="protein sequence ID" value="API82906.1"/>
    <property type="molecule type" value="Genomic_DNA"/>
</dbReference>
<proteinExistence type="predicted"/>
<reference evidence="2" key="1">
    <citation type="submission" date="2016-09" db="EMBL/GenBank/DDBJ databases">
        <title>Whole genome sequence analysis of Salmonella Typhi isolated in Thailand before and after the introduction of a national immunization program.</title>
        <authorList>
            <person name="Dyson Z.A."/>
            <person name="Thanh D.P."/>
            <person name="Bodhidatta L."/>
            <person name="Mason C.J."/>
            <person name="Rabaa M.A."/>
            <person name="Vinh P.V."/>
            <person name="Thanh T.H."/>
            <person name="Thwaites G.E."/>
            <person name="Baker S."/>
            <person name="Holt K.E."/>
        </authorList>
    </citation>
    <scope>NUCLEOTIDE SEQUENCE</scope>
    <source>
        <strain evidence="2">Salmonella Typhi Ty031 plasmid pTy031_01</strain>
        <plasmid evidence="2">pTy031_01</plasmid>
    </source>
</reference>
<sequence length="103" mass="11684">MINKIKKSLNKITVGEIFIAGLLMLPMTLIFPENIMCGYMSALGAAITFATITFKLALFFIWFIHLTFLMSMRGTTERAEKYISDLKSEHLKSGKEIFLGRSK</sequence>
<accession>A0A1L4BLT7</accession>